<dbReference type="PANTHER" id="PTHR42879">
    <property type="entry name" value="3-OXOACYL-(ACYL-CARRIER-PROTEIN) REDUCTASE"/>
    <property type="match status" value="1"/>
</dbReference>
<dbReference type="InterPro" id="IPR050259">
    <property type="entry name" value="SDR"/>
</dbReference>
<dbReference type="PRINTS" id="PR00080">
    <property type="entry name" value="SDRFAMILY"/>
</dbReference>
<evidence type="ECO:0000256" key="1">
    <source>
        <dbReference type="ARBA" id="ARBA00006484"/>
    </source>
</evidence>
<dbReference type="InterPro" id="IPR036291">
    <property type="entry name" value="NAD(P)-bd_dom_sf"/>
</dbReference>
<dbReference type="PRINTS" id="PR00081">
    <property type="entry name" value="GDHRDH"/>
</dbReference>
<dbReference type="PANTHER" id="PTHR42879:SF2">
    <property type="entry name" value="3-OXOACYL-[ACYL-CARRIER-PROTEIN] REDUCTASE FABG"/>
    <property type="match status" value="1"/>
</dbReference>
<dbReference type="InterPro" id="IPR002347">
    <property type="entry name" value="SDR_fam"/>
</dbReference>
<name>A0A094R2G6_9ZZZZ</name>
<dbReference type="AlphaFoldDB" id="A0A094R2G6"/>
<comment type="caution">
    <text evidence="2">The sequence shown here is derived from an EMBL/GenBank/DDBJ whole genome shotgun (WGS) entry which is preliminary data.</text>
</comment>
<evidence type="ECO:0008006" key="3">
    <source>
        <dbReference type="Google" id="ProtNLM"/>
    </source>
</evidence>
<reference evidence="2" key="1">
    <citation type="submission" date="2014-06" db="EMBL/GenBank/DDBJ databases">
        <title>Key roles for freshwater Actinobacteria revealed by deep metagenomic sequencing.</title>
        <authorList>
            <person name="Ghai R."/>
            <person name="Mizuno C.M."/>
            <person name="Picazo A."/>
            <person name="Camacho A."/>
            <person name="Rodriguez-Valera F."/>
        </authorList>
    </citation>
    <scope>NUCLEOTIDE SEQUENCE</scope>
</reference>
<dbReference type="EMBL" id="JNSL01000013">
    <property type="protein sequence ID" value="KGA21116.1"/>
    <property type="molecule type" value="Genomic_DNA"/>
</dbReference>
<organism evidence="2">
    <name type="scientific">freshwater metagenome</name>
    <dbReference type="NCBI Taxonomy" id="449393"/>
    <lineage>
        <taxon>unclassified sequences</taxon>
        <taxon>metagenomes</taxon>
        <taxon>ecological metagenomes</taxon>
    </lineage>
</organism>
<gene>
    <name evidence="2" type="ORF">GM51_3520</name>
</gene>
<dbReference type="Pfam" id="PF13561">
    <property type="entry name" value="adh_short_C2"/>
    <property type="match status" value="1"/>
</dbReference>
<dbReference type="Gene3D" id="3.40.50.720">
    <property type="entry name" value="NAD(P)-binding Rossmann-like Domain"/>
    <property type="match status" value="1"/>
</dbReference>
<sequence length="254" mass="26670">MEDLSGKTILVTGTSKGIGSEIARVLGNSGANVIAHYGKDLEGAKKATVQIPDHQKILISADLSDVNGYQKLWSSALQWQGKIDVLILNAAIMPEAAITDSFEKWSKSWHESIAVNATAPAFLIREAVLHFLENGGGNIIGLSSWAAQRGSGNPNLGAYAASKSVLPALIKTVARAYAKNGIYAYLIAPGIVRTAMSEASAKSLGGEDAVTATLAMGEWVPPLEIANLVAFLASGKNIQMTGATFDVNGATYIR</sequence>
<dbReference type="SUPFAM" id="SSF51735">
    <property type="entry name" value="NAD(P)-binding Rossmann-fold domains"/>
    <property type="match status" value="1"/>
</dbReference>
<proteinExistence type="inferred from homology"/>
<dbReference type="CDD" id="cd05233">
    <property type="entry name" value="SDR_c"/>
    <property type="match status" value="1"/>
</dbReference>
<protein>
    <recommendedName>
        <fullName evidence="3">3-oxoacyl-ACP reductase</fullName>
    </recommendedName>
</protein>
<evidence type="ECO:0000313" key="2">
    <source>
        <dbReference type="EMBL" id="KGA21116.1"/>
    </source>
</evidence>
<accession>A0A094R2G6</accession>
<comment type="similarity">
    <text evidence="1">Belongs to the short-chain dehydrogenases/reductases (SDR) family.</text>
</comment>